<organism evidence="3 4">
    <name type="scientific">Actinomycetospora aeridis</name>
    <dbReference type="NCBI Taxonomy" id="3129231"/>
    <lineage>
        <taxon>Bacteria</taxon>
        <taxon>Bacillati</taxon>
        <taxon>Actinomycetota</taxon>
        <taxon>Actinomycetes</taxon>
        <taxon>Pseudonocardiales</taxon>
        <taxon>Pseudonocardiaceae</taxon>
        <taxon>Actinomycetospora</taxon>
    </lineage>
</organism>
<dbReference type="EMBL" id="JBBEGL010000009">
    <property type="protein sequence ID" value="MEJ2889929.1"/>
    <property type="molecule type" value="Genomic_DNA"/>
</dbReference>
<evidence type="ECO:0000256" key="2">
    <source>
        <dbReference type="SAM" id="Phobius"/>
    </source>
</evidence>
<evidence type="ECO:0000313" key="3">
    <source>
        <dbReference type="EMBL" id="MEJ2889929.1"/>
    </source>
</evidence>
<evidence type="ECO:0000313" key="4">
    <source>
        <dbReference type="Proteomes" id="UP001370100"/>
    </source>
</evidence>
<accession>A0ABU8NEV8</accession>
<dbReference type="RefSeq" id="WP_337717985.1">
    <property type="nucleotide sequence ID" value="NZ_JBBEGL010000009.1"/>
</dbReference>
<keyword evidence="2" id="KW-1133">Transmembrane helix</keyword>
<proteinExistence type="predicted"/>
<keyword evidence="2" id="KW-0472">Membrane</keyword>
<feature type="transmembrane region" description="Helical" evidence="2">
    <location>
        <begin position="298"/>
        <end position="321"/>
    </location>
</feature>
<feature type="region of interest" description="Disordered" evidence="1">
    <location>
        <begin position="90"/>
        <end position="118"/>
    </location>
</feature>
<sequence>MLVLAPDPRLGIAPERVARARALLEEAERGGPVPGVAVALPGGPDGPLDAVVLRPDGVLGLAPLPAAEREAARVSVAAGGGRAPVLAASTAQDATAHDPTAQDPTAQDPTTQRPTAQGASDELDRLLGLPDPPSAAPRRVLPSLPAAGAEAGGEDDTRAALTAPVGSFRVIDVADLRRVLVAFRLGDHLPDEARLAEVGFLTPETPALQAGASPETTPVPVQDAGAAVPAGTAERPSLPPTGRLPASAPESSGPPVAPFRSGGGDSRGAAGGIGGLARAGRAARKARGRAGRLPDWVWGWRGLTVAAVAAFLVALGLAFLVGRAADVGDPPADPSATRVVDGVTYTRQVATTDTSCEGHAYNQAASFLRERGCLHLDRSLWSGNAEGQEVVVAVATVQLADTSTASAFRSLVDSNGTGNVSDLLREGRGYPGAPQALSGQGYASAQLGDRVVVAEADGIDPDFTDGDALDRISRAGLALR</sequence>
<reference evidence="3 4" key="1">
    <citation type="submission" date="2024-03" db="EMBL/GenBank/DDBJ databases">
        <title>Actinomycetospora sp. OC33-EN06, a novel actinomycete isolated from wild orchid (Aerides multiflora).</title>
        <authorList>
            <person name="Suriyachadkun C."/>
        </authorList>
    </citation>
    <scope>NUCLEOTIDE SEQUENCE [LARGE SCALE GENOMIC DNA]</scope>
    <source>
        <strain evidence="3 4">OC33-EN06</strain>
    </source>
</reference>
<evidence type="ECO:0000256" key="1">
    <source>
        <dbReference type="SAM" id="MobiDB-lite"/>
    </source>
</evidence>
<keyword evidence="4" id="KW-1185">Reference proteome</keyword>
<feature type="compositionally biased region" description="Polar residues" evidence="1">
    <location>
        <begin position="102"/>
        <end position="118"/>
    </location>
</feature>
<comment type="caution">
    <text evidence="3">The sequence shown here is derived from an EMBL/GenBank/DDBJ whole genome shotgun (WGS) entry which is preliminary data.</text>
</comment>
<gene>
    <name evidence="3" type="ORF">WCD41_25950</name>
</gene>
<dbReference type="Proteomes" id="UP001370100">
    <property type="component" value="Unassembled WGS sequence"/>
</dbReference>
<protein>
    <submittedName>
        <fullName evidence="3">Uncharacterized protein</fullName>
    </submittedName>
</protein>
<feature type="region of interest" description="Disordered" evidence="1">
    <location>
        <begin position="206"/>
        <end position="272"/>
    </location>
</feature>
<feature type="compositionally biased region" description="Gly residues" evidence="1">
    <location>
        <begin position="261"/>
        <end position="272"/>
    </location>
</feature>
<name>A0ABU8NEV8_9PSEU</name>
<keyword evidence="2" id="KW-0812">Transmembrane</keyword>